<sequence>MKKLIIALLLCSVTTWGQVRKAKAFQADVKSDTIRVIEDPEALKFTFNRYQQAQQKWFKFNQVGLNMSEVAFSNWNAGGESSISGIMNAKFRRRYTERTFFWDNELEINYGINAQKGREVRKTDDKLSLISSFGYRGDSQSFWYYTARYQFLSQISNGYNYPDLEKPISKFLAPAYITFGLGAEYAPAKINFNLFLSPITLKTTAVFNQRLADDGAFGVEKAQRAPDGTILKKGKRTHNELGFSVSGRWDKKIMENMMLNTTFNFYGDYLRNFGNIDVDWETNLNLKVNSYVQARIGVHIKYDDDVKFYSYTAPNGEKHNYGARTQLKQILGVGVLYTF</sequence>
<reference evidence="2" key="1">
    <citation type="submission" date="2017-06" db="EMBL/GenBank/DDBJ databases">
        <title>Complete genome sequence of Capnocytophaga sp. KCOM 1579 (=ChDC OS43) isolated from a human refractory periapical abscess lesion.</title>
        <authorList>
            <person name="Kook J.-K."/>
            <person name="Park S.-N."/>
            <person name="Lim Y.K."/>
            <person name="Roh H."/>
        </authorList>
    </citation>
    <scope>NUCLEOTIDE SEQUENCE [LARGE SCALE GENOMIC DNA]</scope>
    <source>
        <strain evidence="2">ChDC OS43</strain>
    </source>
</reference>
<name>A0A1Z4BMD6_9FLAO</name>
<proteinExistence type="predicted"/>
<protein>
    <recommendedName>
        <fullName evidence="3">DUF3078 domain-containing protein</fullName>
    </recommendedName>
</protein>
<gene>
    <name evidence="1" type="ORF">CBG49_04885</name>
</gene>
<evidence type="ECO:0000313" key="1">
    <source>
        <dbReference type="EMBL" id="ASF42459.1"/>
    </source>
</evidence>
<accession>A0A1Z4BMD6</accession>
<dbReference type="KEGG" id="capn:CBG49_04885"/>
<evidence type="ECO:0008006" key="3">
    <source>
        <dbReference type="Google" id="ProtNLM"/>
    </source>
</evidence>
<dbReference type="AlphaFoldDB" id="A0A1Z4BMD6"/>
<organism evidence="1 2">
    <name type="scientific">Capnocytophaga endodontalis</name>
    <dbReference type="NCBI Taxonomy" id="2708117"/>
    <lineage>
        <taxon>Bacteria</taxon>
        <taxon>Pseudomonadati</taxon>
        <taxon>Bacteroidota</taxon>
        <taxon>Flavobacteriia</taxon>
        <taxon>Flavobacteriales</taxon>
        <taxon>Flavobacteriaceae</taxon>
        <taxon>Capnocytophaga</taxon>
    </lineage>
</organism>
<keyword evidence="2" id="KW-1185">Reference proteome</keyword>
<dbReference type="Proteomes" id="UP000197007">
    <property type="component" value="Chromosome"/>
</dbReference>
<dbReference type="RefSeq" id="WP_088593610.1">
    <property type="nucleotide sequence ID" value="NZ_CP022022.1"/>
</dbReference>
<evidence type="ECO:0000313" key="2">
    <source>
        <dbReference type="Proteomes" id="UP000197007"/>
    </source>
</evidence>
<dbReference type="Pfam" id="PF11276">
    <property type="entry name" value="DUF3078"/>
    <property type="match status" value="1"/>
</dbReference>
<dbReference type="EMBL" id="CP022022">
    <property type="protein sequence ID" value="ASF42459.1"/>
    <property type="molecule type" value="Genomic_DNA"/>
</dbReference>
<dbReference type="InterPro" id="IPR021428">
    <property type="entry name" value="DUF3078"/>
</dbReference>